<feature type="transmembrane region" description="Helical" evidence="1">
    <location>
        <begin position="181"/>
        <end position="201"/>
    </location>
</feature>
<dbReference type="PANTHER" id="PTHR22911">
    <property type="entry name" value="ACYL-MALONYL CONDENSING ENZYME-RELATED"/>
    <property type="match status" value="1"/>
</dbReference>
<name>A0A1H6FRK3_9EURY</name>
<evidence type="ECO:0000313" key="4">
    <source>
        <dbReference type="Proteomes" id="UP000199112"/>
    </source>
</evidence>
<proteinExistence type="predicted"/>
<keyword evidence="1" id="KW-0812">Transmembrane</keyword>
<feature type="transmembrane region" description="Helical" evidence="1">
    <location>
        <begin position="6"/>
        <end position="24"/>
    </location>
</feature>
<feature type="transmembrane region" description="Helical" evidence="1">
    <location>
        <begin position="36"/>
        <end position="55"/>
    </location>
</feature>
<feature type="transmembrane region" description="Helical" evidence="1">
    <location>
        <begin position="61"/>
        <end position="86"/>
    </location>
</feature>
<reference evidence="4" key="1">
    <citation type="submission" date="2016-10" db="EMBL/GenBank/DDBJ databases">
        <authorList>
            <person name="Varghese N."/>
            <person name="Submissions S."/>
        </authorList>
    </citation>
    <scope>NUCLEOTIDE SEQUENCE [LARGE SCALE GENOMIC DNA]</scope>
    <source>
        <strain evidence="4">CGMCC 1.8981</strain>
    </source>
</reference>
<dbReference type="Pfam" id="PF00892">
    <property type="entry name" value="EamA"/>
    <property type="match status" value="2"/>
</dbReference>
<sequence length="296" mass="30499">MVSGIGIALAIGAAWFLAGQTLSIRLATRKGLANDVLVVVMLVNVVVLIPLALVLDPNPTITPLSILAFGVAGLVGTMVGRAFFYAGIKRVGASRAEPIKASMPLHATIFAVILLGEQVTGPQLVGIVLMVGGIAAVSWEGSSAERAAGTAIPWFGLSLPLIAAVFFGLEPIFANVGFDEGTGVLTGLAIKTIVALSAFVLYLRWRSQLPHPKGFSREELVWGAAAGLANTAFLLAYYAALEIARVGVVVPIMQTSPLIVIGVSALFLRQVETVTPRLLGAAGVIVAGGVLVTLGG</sequence>
<protein>
    <submittedName>
        <fullName evidence="3">Uncharacterized membrane protein</fullName>
    </submittedName>
</protein>
<feature type="transmembrane region" description="Helical" evidence="1">
    <location>
        <begin position="246"/>
        <end position="266"/>
    </location>
</feature>
<dbReference type="RefSeq" id="WP_090506314.1">
    <property type="nucleotide sequence ID" value="NZ_FNWL01000001.1"/>
</dbReference>
<dbReference type="Gene3D" id="1.10.3730.20">
    <property type="match status" value="1"/>
</dbReference>
<dbReference type="GO" id="GO:0016020">
    <property type="term" value="C:membrane"/>
    <property type="evidence" value="ECO:0007669"/>
    <property type="project" value="InterPro"/>
</dbReference>
<organism evidence="3 4">
    <name type="scientific">Natronorubrum sediminis</name>
    <dbReference type="NCBI Taxonomy" id="640943"/>
    <lineage>
        <taxon>Archaea</taxon>
        <taxon>Methanobacteriati</taxon>
        <taxon>Methanobacteriota</taxon>
        <taxon>Stenosarchaea group</taxon>
        <taxon>Halobacteria</taxon>
        <taxon>Halobacteriales</taxon>
        <taxon>Natrialbaceae</taxon>
        <taxon>Natronorubrum</taxon>
    </lineage>
</organism>
<dbReference type="InterPro" id="IPR000620">
    <property type="entry name" value="EamA_dom"/>
</dbReference>
<dbReference type="OrthoDB" id="330924at2157"/>
<dbReference type="InterPro" id="IPR037185">
    <property type="entry name" value="EmrE-like"/>
</dbReference>
<keyword evidence="4" id="KW-1185">Reference proteome</keyword>
<feature type="transmembrane region" description="Helical" evidence="1">
    <location>
        <begin position="278"/>
        <end position="295"/>
    </location>
</feature>
<feature type="transmembrane region" description="Helical" evidence="1">
    <location>
        <begin position="121"/>
        <end position="139"/>
    </location>
</feature>
<evidence type="ECO:0000313" key="3">
    <source>
        <dbReference type="EMBL" id="SEH13531.1"/>
    </source>
</evidence>
<evidence type="ECO:0000256" key="1">
    <source>
        <dbReference type="SAM" id="Phobius"/>
    </source>
</evidence>
<dbReference type="SUPFAM" id="SSF103481">
    <property type="entry name" value="Multidrug resistance efflux transporter EmrE"/>
    <property type="match status" value="2"/>
</dbReference>
<dbReference type="EMBL" id="FNWL01000001">
    <property type="protein sequence ID" value="SEH13531.1"/>
    <property type="molecule type" value="Genomic_DNA"/>
</dbReference>
<dbReference type="PANTHER" id="PTHR22911:SF137">
    <property type="entry name" value="SOLUTE CARRIER FAMILY 35 MEMBER G2-RELATED"/>
    <property type="match status" value="1"/>
</dbReference>
<feature type="transmembrane region" description="Helical" evidence="1">
    <location>
        <begin position="221"/>
        <end position="240"/>
    </location>
</feature>
<keyword evidence="1" id="KW-0472">Membrane</keyword>
<dbReference type="AlphaFoldDB" id="A0A1H6FRK3"/>
<accession>A0A1H6FRK3</accession>
<feature type="transmembrane region" description="Helical" evidence="1">
    <location>
        <begin position="151"/>
        <end position="169"/>
    </location>
</feature>
<dbReference type="Proteomes" id="UP000199112">
    <property type="component" value="Unassembled WGS sequence"/>
</dbReference>
<keyword evidence="1" id="KW-1133">Transmembrane helix</keyword>
<feature type="domain" description="EamA" evidence="2">
    <location>
        <begin position="5"/>
        <end position="138"/>
    </location>
</feature>
<evidence type="ECO:0000259" key="2">
    <source>
        <dbReference type="Pfam" id="PF00892"/>
    </source>
</evidence>
<gene>
    <name evidence="3" type="ORF">SAMN04487967_1432</name>
</gene>
<feature type="domain" description="EamA" evidence="2">
    <location>
        <begin position="155"/>
        <end position="293"/>
    </location>
</feature>